<accession>A0A4S4LTL2</accession>
<evidence type="ECO:0008006" key="3">
    <source>
        <dbReference type="Google" id="ProtNLM"/>
    </source>
</evidence>
<dbReference type="Proteomes" id="UP000308730">
    <property type="component" value="Unassembled WGS sequence"/>
</dbReference>
<protein>
    <recommendedName>
        <fullName evidence="3">RNase H type-1 domain-containing protein</fullName>
    </recommendedName>
</protein>
<evidence type="ECO:0000313" key="2">
    <source>
        <dbReference type="Proteomes" id="UP000308730"/>
    </source>
</evidence>
<gene>
    <name evidence="1" type="ORF">EUX98_g9444</name>
</gene>
<dbReference type="EMBL" id="SGPM01000809">
    <property type="protein sequence ID" value="THH15575.1"/>
    <property type="molecule type" value="Genomic_DNA"/>
</dbReference>
<evidence type="ECO:0000313" key="1">
    <source>
        <dbReference type="EMBL" id="THH15575.1"/>
    </source>
</evidence>
<sequence length="82" mass="9029">MNTVQIFDSFRASTGYNTILLSACDILINSDFDLRVWHIPGATNTIADALSRGLFSVVHQYAPSLQIFNFIPPQCTLGEPPS</sequence>
<keyword evidence="2" id="KW-1185">Reference proteome</keyword>
<organism evidence="1 2">
    <name type="scientific">Antrodiella citrinella</name>
    <dbReference type="NCBI Taxonomy" id="2447956"/>
    <lineage>
        <taxon>Eukaryota</taxon>
        <taxon>Fungi</taxon>
        <taxon>Dikarya</taxon>
        <taxon>Basidiomycota</taxon>
        <taxon>Agaricomycotina</taxon>
        <taxon>Agaricomycetes</taxon>
        <taxon>Polyporales</taxon>
        <taxon>Steccherinaceae</taxon>
        <taxon>Antrodiella</taxon>
    </lineage>
</organism>
<dbReference type="OrthoDB" id="3249498at2759"/>
<reference evidence="1 2" key="1">
    <citation type="submission" date="2019-02" db="EMBL/GenBank/DDBJ databases">
        <title>Genome sequencing of the rare red list fungi Antrodiella citrinella (Flaviporus citrinellus).</title>
        <authorList>
            <person name="Buettner E."/>
            <person name="Kellner H."/>
        </authorList>
    </citation>
    <scope>NUCLEOTIDE SEQUENCE [LARGE SCALE GENOMIC DNA]</scope>
    <source>
        <strain evidence="1 2">DSM 108506</strain>
    </source>
</reference>
<dbReference type="AlphaFoldDB" id="A0A4S4LTL2"/>
<comment type="caution">
    <text evidence="1">The sequence shown here is derived from an EMBL/GenBank/DDBJ whole genome shotgun (WGS) entry which is preliminary data.</text>
</comment>
<name>A0A4S4LTL2_9APHY</name>
<proteinExistence type="predicted"/>